<feature type="signal peptide" evidence="2">
    <location>
        <begin position="1"/>
        <end position="41"/>
    </location>
</feature>
<keyword evidence="2" id="KW-0732">Signal</keyword>
<sequence>MRMRAMNGATSSARILRATAVVASAGLALSAALIPAAPAEAAQATVRIVWVSQADALGRVAVKVKCQPTGKHKKKTCTGTVRAKVGSLTSAKTKFAIKAKKAKTVRVKLSAKQLQAIHDAKGNQRKASFVVVGSAPKKSTVKKTRTVKIAAPLRVVLMDTQASQGGVGVSMTCVSSKTCKGSASITVGGKTSAKTSFSILPKQLKTYRLTLSAAQLAALNGAKGSALGARITAAVTAPLRLQVIGSGSLEIPADPTDPGDPVDPVDPGGGHDHGDGDDESPYSHAYREGASWTPSEYDTCTAAEHNEYAVIGPDGKLYPGWHPPVHERADGTTCAFGHEHGDDPRNSDIYAWAMEQYAAEAAAAPNNREIVTVDKAAGEYLDVATDRALGLPFGYGSERLTEYSNANPTGPNVHRHEDDPGHKVIVSNNQKLRDGSNTAIKFPNTFGAPTELACDYLMKMHQGSHSNDPTKNNTHELFYAVQCNDGTKIFATTMTNYGNANELHSSCTRPFSGGQSAPTAVPTIGSDLPRGDGGMRLIPTADCISKYTTNGTGVYRTSDAGAGTTDDRRGSPASQTNGWWWAGYERWQSFTSITDESGKEIVRYEPWFGLQNPVRYYVSNSGKKADGTADTAVARLNDLAWEEGYQLGWQPWASQRAASETKVDWKSPDAWFNGAIRDAWITAAKVDHQSGSSNALYITPWGKGARVEPFEGSLRIYVSRTTNTGYVLSTVPSLTSRHTRTGEALNRDASASAPKSMNFFYDYGKDKAGNPLGVHAPN</sequence>
<proteinExistence type="predicted"/>
<feature type="region of interest" description="Disordered" evidence="1">
    <location>
        <begin position="248"/>
        <end position="286"/>
    </location>
</feature>
<keyword evidence="4" id="KW-1185">Reference proteome</keyword>
<evidence type="ECO:0000256" key="2">
    <source>
        <dbReference type="SAM" id="SignalP"/>
    </source>
</evidence>
<feature type="region of interest" description="Disordered" evidence="1">
    <location>
        <begin position="510"/>
        <end position="531"/>
    </location>
</feature>
<gene>
    <name evidence="3" type="ORF">LEUCIP111803_00272</name>
</gene>
<organism evidence="3 4">
    <name type="scientific">Leucobacter soli</name>
    <dbReference type="NCBI Taxonomy" id="2812850"/>
    <lineage>
        <taxon>Bacteria</taxon>
        <taxon>Bacillati</taxon>
        <taxon>Actinomycetota</taxon>
        <taxon>Actinomycetes</taxon>
        <taxon>Micrococcales</taxon>
        <taxon>Microbacteriaceae</taxon>
        <taxon>Leucobacter</taxon>
    </lineage>
</organism>
<accession>A0A916JSJ1</accession>
<evidence type="ECO:0000313" key="3">
    <source>
        <dbReference type="EMBL" id="CAG7599128.1"/>
    </source>
</evidence>
<protein>
    <submittedName>
        <fullName evidence="3">Uncharacterized protein</fullName>
    </submittedName>
</protein>
<dbReference type="EMBL" id="CAJVAP010000003">
    <property type="protein sequence ID" value="CAG7599128.1"/>
    <property type="molecule type" value="Genomic_DNA"/>
</dbReference>
<dbReference type="AlphaFoldDB" id="A0A916JSJ1"/>
<name>A0A916JSJ1_9MICO</name>
<comment type="caution">
    <text evidence="3">The sequence shown here is derived from an EMBL/GenBank/DDBJ whole genome shotgun (WGS) entry which is preliminary data.</text>
</comment>
<dbReference type="Proteomes" id="UP000693892">
    <property type="component" value="Unassembled WGS sequence"/>
</dbReference>
<feature type="chain" id="PRO_5036904972" evidence="2">
    <location>
        <begin position="42"/>
        <end position="778"/>
    </location>
</feature>
<reference evidence="3" key="1">
    <citation type="submission" date="2021-06" db="EMBL/GenBank/DDBJ databases">
        <authorList>
            <person name="Criscuolo A."/>
        </authorList>
    </citation>
    <scope>NUCLEOTIDE SEQUENCE</scope>
    <source>
        <strain evidence="3">CIP111803</strain>
    </source>
</reference>
<evidence type="ECO:0000313" key="4">
    <source>
        <dbReference type="Proteomes" id="UP000693892"/>
    </source>
</evidence>
<evidence type="ECO:0000256" key="1">
    <source>
        <dbReference type="SAM" id="MobiDB-lite"/>
    </source>
</evidence>